<comment type="pathway">
    <text evidence="7">Bacterial outer membrane biogenesis; LPS lipid A biosynthesis.</text>
</comment>
<evidence type="ECO:0000313" key="8">
    <source>
        <dbReference type="EMBL" id="HCW93619.1"/>
    </source>
</evidence>
<organism evidence="8 9">
    <name type="scientific">Flexistipes sinusarabici</name>
    <dbReference type="NCBI Taxonomy" id="2352"/>
    <lineage>
        <taxon>Bacteria</taxon>
        <taxon>Pseudomonadati</taxon>
        <taxon>Deferribacterota</taxon>
        <taxon>Deferribacteres</taxon>
        <taxon>Deferribacterales</taxon>
        <taxon>Flexistipitaceae</taxon>
        <taxon>Flexistipes</taxon>
    </lineage>
</organism>
<dbReference type="NCBIfam" id="TIGR01853">
    <property type="entry name" value="lipid_A_lpxD"/>
    <property type="match status" value="1"/>
</dbReference>
<comment type="catalytic activity">
    <reaction evidence="7">
        <text>a UDP-3-O-[(3R)-3-hydroxyacyl]-alpha-D-glucosamine + a (3R)-hydroxyacyl-[ACP] = a UDP-2-N,3-O-bis[(3R)-3-hydroxyacyl]-alpha-D-glucosamine + holo-[ACP] + H(+)</text>
        <dbReference type="Rhea" id="RHEA:53836"/>
        <dbReference type="Rhea" id="RHEA-COMP:9685"/>
        <dbReference type="Rhea" id="RHEA-COMP:9945"/>
        <dbReference type="ChEBI" id="CHEBI:15378"/>
        <dbReference type="ChEBI" id="CHEBI:64479"/>
        <dbReference type="ChEBI" id="CHEBI:78827"/>
        <dbReference type="ChEBI" id="CHEBI:137740"/>
        <dbReference type="ChEBI" id="CHEBI:137748"/>
        <dbReference type="EC" id="2.3.1.191"/>
    </reaction>
</comment>
<dbReference type="PROSITE" id="PS00101">
    <property type="entry name" value="HEXAPEP_TRANSFERASES"/>
    <property type="match status" value="1"/>
</dbReference>
<proteinExistence type="inferred from homology"/>
<dbReference type="InterPro" id="IPR018357">
    <property type="entry name" value="Hexapep_transf_CS"/>
</dbReference>
<dbReference type="InterPro" id="IPR011004">
    <property type="entry name" value="Trimer_LpxA-like_sf"/>
</dbReference>
<dbReference type="PANTHER" id="PTHR43378:SF2">
    <property type="entry name" value="UDP-3-O-ACYLGLUCOSAMINE N-ACYLTRANSFERASE 1, MITOCHONDRIAL-RELATED"/>
    <property type="match status" value="1"/>
</dbReference>
<evidence type="ECO:0000313" key="9">
    <source>
        <dbReference type="Proteomes" id="UP000262325"/>
    </source>
</evidence>
<dbReference type="Gene3D" id="2.160.10.10">
    <property type="entry name" value="Hexapeptide repeat proteins"/>
    <property type="match status" value="1"/>
</dbReference>
<evidence type="ECO:0000256" key="7">
    <source>
        <dbReference type="HAMAP-Rule" id="MF_00523"/>
    </source>
</evidence>
<dbReference type="SUPFAM" id="SSF51161">
    <property type="entry name" value="Trimeric LpxA-like enzymes"/>
    <property type="match status" value="1"/>
</dbReference>
<dbReference type="EMBL" id="DPPF01000165">
    <property type="protein sequence ID" value="HCW93619.1"/>
    <property type="molecule type" value="Genomic_DNA"/>
</dbReference>
<dbReference type="Proteomes" id="UP000262325">
    <property type="component" value="Unassembled WGS sequence"/>
</dbReference>
<evidence type="ECO:0000256" key="5">
    <source>
        <dbReference type="ARBA" id="ARBA00023098"/>
    </source>
</evidence>
<dbReference type="GO" id="GO:0103118">
    <property type="term" value="F:UDP-3-O-[(3R)-3-hydroxyacyl]-glucosamine N-acyltransferase activity"/>
    <property type="evidence" value="ECO:0007669"/>
    <property type="project" value="UniProtKB-EC"/>
</dbReference>
<dbReference type="HAMAP" id="MF_00523">
    <property type="entry name" value="LpxD"/>
    <property type="match status" value="1"/>
</dbReference>
<keyword evidence="5 7" id="KW-0443">Lipid metabolism</keyword>
<dbReference type="GO" id="GO:0009245">
    <property type="term" value="P:lipid A biosynthetic process"/>
    <property type="evidence" value="ECO:0007669"/>
    <property type="project" value="UniProtKB-UniRule"/>
</dbReference>
<dbReference type="InterPro" id="IPR001451">
    <property type="entry name" value="Hexapep"/>
</dbReference>
<reference evidence="8 9" key="1">
    <citation type="journal article" date="2018" name="Nat. Biotechnol.">
        <title>A standardized bacterial taxonomy based on genome phylogeny substantially revises the tree of life.</title>
        <authorList>
            <person name="Parks D.H."/>
            <person name="Chuvochina M."/>
            <person name="Waite D.W."/>
            <person name="Rinke C."/>
            <person name="Skarshewski A."/>
            <person name="Chaumeil P.A."/>
            <person name="Hugenholtz P."/>
        </authorList>
    </citation>
    <scope>NUCLEOTIDE SEQUENCE [LARGE SCALE GENOMIC DNA]</scope>
    <source>
        <strain evidence="8">UBA8672</strain>
    </source>
</reference>
<comment type="caution">
    <text evidence="8">The sequence shown here is derived from an EMBL/GenBank/DDBJ whole genome shotgun (WGS) entry which is preliminary data.</text>
</comment>
<comment type="function">
    <text evidence="7">Catalyzes the N-acylation of UDP-3-O-acylglucosamine using 3-hydroxyacyl-ACP as the acyl donor. Is involved in the biosynthesis of lipid A, a phosphorylated glycolipid that anchors the lipopolysaccharide to the outer membrane of the cell.</text>
</comment>
<keyword evidence="6 7" id="KW-0012">Acyltransferase</keyword>
<accession>A0A3D5QEB7</accession>
<dbReference type="InterPro" id="IPR007691">
    <property type="entry name" value="LpxD"/>
</dbReference>
<evidence type="ECO:0000256" key="6">
    <source>
        <dbReference type="ARBA" id="ARBA00023315"/>
    </source>
</evidence>
<name>A0A3D5QEB7_FLESI</name>
<dbReference type="Gene3D" id="3.40.1390.10">
    <property type="entry name" value="MurE/MurF, N-terminal domain"/>
    <property type="match status" value="1"/>
</dbReference>
<protein>
    <recommendedName>
        <fullName evidence="7">UDP-3-O-acylglucosamine N-acyltransferase</fullName>
        <ecNumber evidence="7">2.3.1.191</ecNumber>
    </recommendedName>
</protein>
<evidence type="ECO:0000256" key="3">
    <source>
        <dbReference type="ARBA" id="ARBA00022679"/>
    </source>
</evidence>
<dbReference type="GO" id="GO:0016410">
    <property type="term" value="F:N-acyltransferase activity"/>
    <property type="evidence" value="ECO:0007669"/>
    <property type="project" value="InterPro"/>
</dbReference>
<sequence length="339" mass="36350">MKLSFIAEKIGARLSGEDVEVGNISDINETADNSLALLTDIQMLEMYDTENVSAFVVPAKLFDKYSNLLNKSAIIVDDYKYALKCIIDIFYPDEQHAGFISESAYVEKDAVIAGDACIGNNVSIGASSKIGRCCKIKSGAVIGNNVSVGDNCTIYPNVTIYDNCIIGNNVIIHAGTVVGSDGFGFVNTKQGHLKIKHIGRVVIEDNVEIGSNCSVDKGTLSSTVIGEGTKIDNLVQVGHNVKIGKHCIIVAQTAIGGSSKIGDFVVLGGQVGISDHVNVADGVMIGSKSGVSSDIDKKGIYSGAPVVDHKLWRRNVTAFKDLYKVVRYMKKKEEEENEH</sequence>
<keyword evidence="3 7" id="KW-0808">Transferase</keyword>
<feature type="active site" description="Proton acceptor" evidence="7">
    <location>
        <position position="239"/>
    </location>
</feature>
<dbReference type="RefSeq" id="WP_273266290.1">
    <property type="nucleotide sequence ID" value="NZ_JAAZVV010000063.1"/>
</dbReference>
<evidence type="ECO:0000256" key="2">
    <source>
        <dbReference type="ARBA" id="ARBA00022556"/>
    </source>
</evidence>
<dbReference type="UniPathway" id="UPA00973"/>
<keyword evidence="2 7" id="KW-0441">Lipid A biosynthesis</keyword>
<keyword evidence="1 7" id="KW-0444">Lipid biosynthesis</keyword>
<dbReference type="GO" id="GO:0016020">
    <property type="term" value="C:membrane"/>
    <property type="evidence" value="ECO:0007669"/>
    <property type="project" value="GOC"/>
</dbReference>
<dbReference type="CDD" id="cd03352">
    <property type="entry name" value="LbH_LpxD"/>
    <property type="match status" value="1"/>
</dbReference>
<comment type="similarity">
    <text evidence="7">Belongs to the transferase hexapeptide repeat family. LpxD subfamily.</text>
</comment>
<dbReference type="NCBIfam" id="NF002060">
    <property type="entry name" value="PRK00892.1"/>
    <property type="match status" value="1"/>
</dbReference>
<dbReference type="PANTHER" id="PTHR43378">
    <property type="entry name" value="UDP-3-O-ACYLGLUCOSAMINE N-ACYLTRANSFERASE"/>
    <property type="match status" value="1"/>
</dbReference>
<evidence type="ECO:0000256" key="4">
    <source>
        <dbReference type="ARBA" id="ARBA00022737"/>
    </source>
</evidence>
<evidence type="ECO:0000256" key="1">
    <source>
        <dbReference type="ARBA" id="ARBA00022516"/>
    </source>
</evidence>
<keyword evidence="4 7" id="KW-0677">Repeat</keyword>
<dbReference type="AlphaFoldDB" id="A0A3D5QEB7"/>
<gene>
    <name evidence="7 8" type="primary">lpxD</name>
    <name evidence="8" type="ORF">DHM44_08045</name>
</gene>
<dbReference type="EC" id="2.3.1.191" evidence="7"/>
<dbReference type="Pfam" id="PF00132">
    <property type="entry name" value="Hexapep"/>
    <property type="match status" value="2"/>
</dbReference>
<comment type="subunit">
    <text evidence="7">Homotrimer.</text>
</comment>